<dbReference type="GO" id="GO:0005886">
    <property type="term" value="C:plasma membrane"/>
    <property type="evidence" value="ECO:0007669"/>
    <property type="project" value="UniProtKB-SubCell"/>
</dbReference>
<dbReference type="PROSITE" id="PS50011">
    <property type="entry name" value="PROTEIN_KINASE_DOM"/>
    <property type="match status" value="1"/>
</dbReference>
<evidence type="ECO:0000256" key="4">
    <source>
        <dbReference type="ARBA" id="ARBA00012513"/>
    </source>
</evidence>
<dbReference type="Gene3D" id="3.80.10.10">
    <property type="entry name" value="Ribonuclease Inhibitor"/>
    <property type="match status" value="3"/>
</dbReference>
<feature type="transmembrane region" description="Helical" evidence="26">
    <location>
        <begin position="670"/>
        <end position="694"/>
    </location>
</feature>
<dbReference type="InterPro" id="IPR032675">
    <property type="entry name" value="LRR_dom_sf"/>
</dbReference>
<dbReference type="PANTHER" id="PTHR48053:SF157">
    <property type="entry name" value="PROTEIN KINASE DOMAIN-CONTAINING PROTEIN"/>
    <property type="match status" value="1"/>
</dbReference>
<comment type="function">
    <text evidence="23">The processed protein kinase Xa21 chain released by protein cleavage after X.oryzae pv. oryzae protein Ax21 detection translocates into the nucleus where it can bind and regulate WRKY62, a transcription factor. Confers resistance to the bacterial pathogen X.oryzae pv. oryzae (Xoo).</text>
</comment>
<dbReference type="Pfam" id="PF00560">
    <property type="entry name" value="LRR_1"/>
    <property type="match status" value="5"/>
</dbReference>
<evidence type="ECO:0000256" key="22">
    <source>
        <dbReference type="ARBA" id="ARBA00054320"/>
    </source>
</evidence>
<dbReference type="FunFam" id="3.80.10.10:FF:000317">
    <property type="entry name" value="Inactive leucine-rich repeat receptor-like protein kinase"/>
    <property type="match status" value="1"/>
</dbReference>
<keyword evidence="16 26" id="KW-1133">Transmembrane helix</keyword>
<evidence type="ECO:0000256" key="11">
    <source>
        <dbReference type="ARBA" id="ARBA00022729"/>
    </source>
</evidence>
<dbReference type="Pfam" id="PF07714">
    <property type="entry name" value="PK_Tyr_Ser-Thr"/>
    <property type="match status" value="1"/>
</dbReference>
<evidence type="ECO:0000256" key="15">
    <source>
        <dbReference type="ARBA" id="ARBA00022840"/>
    </source>
</evidence>
<dbReference type="EMBL" id="CM008053">
    <property type="protein sequence ID" value="PVH34391.1"/>
    <property type="molecule type" value="Genomic_DNA"/>
</dbReference>
<evidence type="ECO:0000256" key="3">
    <source>
        <dbReference type="ARBA" id="ARBA00008684"/>
    </source>
</evidence>
<dbReference type="SMART" id="SM00369">
    <property type="entry name" value="LRR_TYP"/>
    <property type="match status" value="9"/>
</dbReference>
<dbReference type="SMART" id="SM00220">
    <property type="entry name" value="S_TKc"/>
    <property type="match status" value="1"/>
</dbReference>
<keyword evidence="6" id="KW-0723">Serine/threonine-protein kinase</keyword>
<keyword evidence="10 26" id="KW-0812">Transmembrane</keyword>
<evidence type="ECO:0000256" key="26">
    <source>
        <dbReference type="SAM" id="Phobius"/>
    </source>
</evidence>
<dbReference type="InterPro" id="IPR011009">
    <property type="entry name" value="Kinase-like_dom_sf"/>
</dbReference>
<accession>A0A2T8I9R2</accession>
<dbReference type="InterPro" id="IPR051716">
    <property type="entry name" value="Plant_RL_S/T_kinase"/>
</dbReference>
<dbReference type="GO" id="GO:0004674">
    <property type="term" value="F:protein serine/threonine kinase activity"/>
    <property type="evidence" value="ECO:0007669"/>
    <property type="project" value="UniProtKB-KW"/>
</dbReference>
<dbReference type="SUPFAM" id="SSF52058">
    <property type="entry name" value="L domain-like"/>
    <property type="match status" value="3"/>
</dbReference>
<keyword evidence="12" id="KW-0677">Repeat</keyword>
<dbReference type="PANTHER" id="PTHR48053">
    <property type="entry name" value="LEUCINE RICH REPEAT FAMILY PROTEIN, EXPRESSED"/>
    <property type="match status" value="1"/>
</dbReference>
<dbReference type="Pfam" id="PF23598">
    <property type="entry name" value="LRR_14"/>
    <property type="match status" value="1"/>
</dbReference>
<name>A0A2T8I9R2_9POAL</name>
<evidence type="ECO:0000256" key="27">
    <source>
        <dbReference type="SAM" id="SignalP"/>
    </source>
</evidence>
<organism evidence="29">
    <name type="scientific">Panicum hallii</name>
    <dbReference type="NCBI Taxonomy" id="206008"/>
    <lineage>
        <taxon>Eukaryota</taxon>
        <taxon>Viridiplantae</taxon>
        <taxon>Streptophyta</taxon>
        <taxon>Embryophyta</taxon>
        <taxon>Tracheophyta</taxon>
        <taxon>Spermatophyta</taxon>
        <taxon>Magnoliopsida</taxon>
        <taxon>Liliopsida</taxon>
        <taxon>Poales</taxon>
        <taxon>Poaceae</taxon>
        <taxon>PACMAD clade</taxon>
        <taxon>Panicoideae</taxon>
        <taxon>Panicodae</taxon>
        <taxon>Paniceae</taxon>
        <taxon>Panicinae</taxon>
        <taxon>Panicum</taxon>
        <taxon>Panicum sect. Panicum</taxon>
    </lineage>
</organism>
<keyword evidence="5" id="KW-1003">Cell membrane</keyword>
<keyword evidence="9" id="KW-0808">Transferase</keyword>
<keyword evidence="11 27" id="KW-0732">Signal</keyword>
<dbReference type="Pfam" id="PF08263">
    <property type="entry name" value="LRRNT_2"/>
    <property type="match status" value="1"/>
</dbReference>
<evidence type="ECO:0000256" key="1">
    <source>
        <dbReference type="ARBA" id="ARBA00004162"/>
    </source>
</evidence>
<dbReference type="FunFam" id="3.80.10.10:FF:000275">
    <property type="entry name" value="Leucine-rich repeat receptor-like protein kinase"/>
    <property type="match status" value="1"/>
</dbReference>
<evidence type="ECO:0000256" key="20">
    <source>
        <dbReference type="ARBA" id="ARBA00047899"/>
    </source>
</evidence>
<dbReference type="InterPro" id="IPR055414">
    <property type="entry name" value="LRR_R13L4/SHOC2-like"/>
</dbReference>
<evidence type="ECO:0000313" key="29">
    <source>
        <dbReference type="EMBL" id="PVH34391.1"/>
    </source>
</evidence>
<evidence type="ECO:0000256" key="5">
    <source>
        <dbReference type="ARBA" id="ARBA00022475"/>
    </source>
</evidence>
<feature type="binding site" evidence="25">
    <location>
        <position position="761"/>
    </location>
    <ligand>
        <name>ATP</name>
        <dbReference type="ChEBI" id="CHEBI:30616"/>
    </ligand>
</feature>
<keyword evidence="8" id="KW-0433">Leucine-rich repeat</keyword>
<dbReference type="InterPro" id="IPR001245">
    <property type="entry name" value="Ser-Thr/Tyr_kinase_cat_dom"/>
</dbReference>
<dbReference type="SUPFAM" id="SSF56112">
    <property type="entry name" value="Protein kinase-like (PK-like)"/>
    <property type="match status" value="1"/>
</dbReference>
<keyword evidence="14" id="KW-0418">Kinase</keyword>
<dbReference type="GO" id="GO:0005524">
    <property type="term" value="F:ATP binding"/>
    <property type="evidence" value="ECO:0007669"/>
    <property type="project" value="UniProtKB-UniRule"/>
</dbReference>
<comment type="subcellular location">
    <subcellularLocation>
        <location evidence="1">Cell membrane</location>
        <topology evidence="1">Single-pass membrane protein</topology>
    </subcellularLocation>
    <subcellularLocation>
        <location evidence="2">Endoplasmic reticulum membrane</location>
        <topology evidence="2">Single-pass membrane protein</topology>
    </subcellularLocation>
</comment>
<evidence type="ECO:0000256" key="12">
    <source>
        <dbReference type="ARBA" id="ARBA00022737"/>
    </source>
</evidence>
<proteinExistence type="inferred from homology"/>
<dbReference type="Pfam" id="PF13855">
    <property type="entry name" value="LRR_8"/>
    <property type="match status" value="2"/>
</dbReference>
<comment type="catalytic activity">
    <reaction evidence="20">
        <text>L-threonyl-[protein] + ATP = O-phospho-L-threonyl-[protein] + ADP + H(+)</text>
        <dbReference type="Rhea" id="RHEA:46608"/>
        <dbReference type="Rhea" id="RHEA-COMP:11060"/>
        <dbReference type="Rhea" id="RHEA-COMP:11605"/>
        <dbReference type="ChEBI" id="CHEBI:15378"/>
        <dbReference type="ChEBI" id="CHEBI:30013"/>
        <dbReference type="ChEBI" id="CHEBI:30616"/>
        <dbReference type="ChEBI" id="CHEBI:61977"/>
        <dbReference type="ChEBI" id="CHEBI:456216"/>
        <dbReference type="EC" id="2.7.11.1"/>
    </reaction>
</comment>
<evidence type="ECO:0000256" key="17">
    <source>
        <dbReference type="ARBA" id="ARBA00023136"/>
    </source>
</evidence>
<reference evidence="29" key="1">
    <citation type="submission" date="2018-04" db="EMBL/GenBank/DDBJ databases">
        <title>WGS assembly of Panicum hallii.</title>
        <authorList>
            <person name="Lovell J."/>
            <person name="Jenkins J."/>
            <person name="Lowry D."/>
            <person name="Mamidi S."/>
            <person name="Sreedasyam A."/>
            <person name="Weng X."/>
            <person name="Barry K."/>
            <person name="Bonette J."/>
            <person name="Campitelli B."/>
            <person name="Daum C."/>
            <person name="Gordon S."/>
            <person name="Gould B."/>
            <person name="Lipzen A."/>
            <person name="Macqueen A."/>
            <person name="Palacio-Mejia J."/>
            <person name="Plott C."/>
            <person name="Shakirov E."/>
            <person name="Shu S."/>
            <person name="Yoshinaga Y."/>
            <person name="Zane M."/>
            <person name="Rokhsar D."/>
            <person name="Grimwood J."/>
            <person name="Schmutz J."/>
            <person name="Juenger T."/>
        </authorList>
    </citation>
    <scope>NUCLEOTIDE SEQUENCE [LARGE SCALE GENOMIC DNA]</scope>
    <source>
        <strain evidence="29">FIL2</strain>
    </source>
</reference>
<evidence type="ECO:0000256" key="16">
    <source>
        <dbReference type="ARBA" id="ARBA00022989"/>
    </source>
</evidence>
<keyword evidence="7" id="KW-0597">Phosphoprotein</keyword>
<dbReference type="EC" id="2.7.11.1" evidence="4"/>
<comment type="similarity">
    <text evidence="3">Belongs to the protein kinase superfamily. Ser/Thr protein kinase family.</text>
</comment>
<protein>
    <recommendedName>
        <fullName evidence="24">Receptor kinase-like protein Xa21</fullName>
        <ecNumber evidence="4">2.7.11.1</ecNumber>
    </recommendedName>
</protein>
<keyword evidence="13 25" id="KW-0547">Nucleotide-binding</keyword>
<sequence>MGGVTLFFCFSLLCICSHAQVPSGISGNATAQDELALLSFKSMLSSSPSSVLASWNKSGHYCSWPGVVCGRRHPDRVVALRLGSFNLSGHISPFLGNLSFLQKLDLRNNQLVGQVPAELGHLGRLQGLNLSTNFLQGSIPAAMGGCTNLKVLDLSSNKLQGEIPAELGSLKDLINLRLHKNGLSGEIPRYLTDMQSLRFLSLYENRLSGAMPPTFGNLTSLQELDLEGNMLSGAIPSSLGLLPSLSWISLENNNLSGSIPDSIWNMSSLTAFSVLNNQLSGTIPPGAFNALHRLESLILSNNQLRGSIPPSIYNASKINVLQLSNNFFSGTVPLEVGNLGYINWLQLSGNLLEAKEPKDWEFLTALANSSQLEFLLLGSCKFGGALPESLSNLSTSLRFISLSHNAISGSIPRDIGNLINLQFLDLRFNSFTGSLPSSFSKLKNLHTFSVALNKMSGLIPMAIGNLTELNQLELVGNSFSGMIPSTIGNLTKLVGLGLGSNNFTGPIPTEIFNIHTLSLILDVSDNNLEGSIPEEIGKLINLVEFRAALNKLSGEIPSSLGECQVLQNLYLQNNMFSGGIPSLLGQLKSLQIVDLSSNNLSGKIPTFFGTFRVLDYLNLSFNSFSGELPTIGVFANSSAISIQGNSKLCGGILDLHLPSCPSDVPKKKHMLSVIPIVISLVATGLILASVYMLLTWHKRKKTTAPSTTFMQGHPLVSYSQLVKATDGFSATNLLGSGTFGSVYKGKLEGHVGESTNLVAVKVLKLQTPGAVKSFVAECEALRNMRHRNLVKIVTACLSIDYSGNDFKAIVYDFMPSGSLESWLHPDTNGQMEHQFLTLLERVSILLDVAFALDYLHCHGPAPVIHCDLKSSNVLLDADMVAHVGDFGLAKILYENSTIFHQSMSSVGVRGTIGYAAPEYGAGNMASTHGDIYSYGILVLEMMTGKRPTDSNFTRGLSLREYVALGLQGRVLDVVDTHLSMGLENGLQTACIFSPEAKIDSLISLLRLGVSCSHETPSSRMSTGEVMKELHDIKESLMQGTITS</sequence>
<keyword evidence="19" id="KW-0325">Glycoprotein</keyword>
<gene>
    <name evidence="29" type="ORF">PAHAL_8G211600</name>
</gene>
<dbReference type="InterPro" id="IPR017441">
    <property type="entry name" value="Protein_kinase_ATP_BS"/>
</dbReference>
<dbReference type="Gene3D" id="1.10.510.10">
    <property type="entry name" value="Transferase(Phosphotransferase) domain 1"/>
    <property type="match status" value="1"/>
</dbReference>
<evidence type="ECO:0000256" key="13">
    <source>
        <dbReference type="ARBA" id="ARBA00022741"/>
    </source>
</evidence>
<evidence type="ECO:0000256" key="10">
    <source>
        <dbReference type="ARBA" id="ARBA00022692"/>
    </source>
</evidence>
<dbReference type="FunFam" id="3.80.10.10:FF:000095">
    <property type="entry name" value="LRR receptor-like serine/threonine-protein kinase GSO1"/>
    <property type="match status" value="1"/>
</dbReference>
<keyword evidence="15 25" id="KW-0067">ATP-binding</keyword>
<evidence type="ECO:0000256" key="8">
    <source>
        <dbReference type="ARBA" id="ARBA00022614"/>
    </source>
</evidence>
<evidence type="ECO:0000256" key="14">
    <source>
        <dbReference type="ARBA" id="ARBA00022777"/>
    </source>
</evidence>
<dbReference type="InterPro" id="IPR003591">
    <property type="entry name" value="Leu-rich_rpt_typical-subtyp"/>
</dbReference>
<evidence type="ECO:0000256" key="25">
    <source>
        <dbReference type="PROSITE-ProRule" id="PRU10141"/>
    </source>
</evidence>
<evidence type="ECO:0000256" key="18">
    <source>
        <dbReference type="ARBA" id="ARBA00023170"/>
    </source>
</evidence>
<dbReference type="InterPro" id="IPR013210">
    <property type="entry name" value="LRR_N_plant-typ"/>
</dbReference>
<evidence type="ECO:0000256" key="7">
    <source>
        <dbReference type="ARBA" id="ARBA00022553"/>
    </source>
</evidence>
<evidence type="ECO:0000256" key="21">
    <source>
        <dbReference type="ARBA" id="ARBA00048679"/>
    </source>
</evidence>
<keyword evidence="18" id="KW-0675">Receptor</keyword>
<evidence type="ECO:0000256" key="2">
    <source>
        <dbReference type="ARBA" id="ARBA00004389"/>
    </source>
</evidence>
<evidence type="ECO:0000256" key="24">
    <source>
        <dbReference type="ARBA" id="ARBA00072040"/>
    </source>
</evidence>
<keyword evidence="17 26" id="KW-0472">Membrane</keyword>
<dbReference type="AlphaFoldDB" id="A0A2T8I9R2"/>
<feature type="chain" id="PRO_5015537604" description="Receptor kinase-like protein Xa21" evidence="27">
    <location>
        <begin position="20"/>
        <end position="1043"/>
    </location>
</feature>
<dbReference type="FunFam" id="3.30.200.20:FF:000432">
    <property type="entry name" value="LRR receptor-like serine/threonine-protein kinase EFR"/>
    <property type="match status" value="1"/>
</dbReference>
<evidence type="ECO:0000256" key="19">
    <source>
        <dbReference type="ARBA" id="ARBA00023180"/>
    </source>
</evidence>
<evidence type="ECO:0000256" key="23">
    <source>
        <dbReference type="ARBA" id="ARBA00056628"/>
    </source>
</evidence>
<dbReference type="Gene3D" id="3.30.200.20">
    <property type="entry name" value="Phosphorylase Kinase, domain 1"/>
    <property type="match status" value="1"/>
</dbReference>
<dbReference type="PROSITE" id="PS00108">
    <property type="entry name" value="PROTEIN_KINASE_ST"/>
    <property type="match status" value="1"/>
</dbReference>
<evidence type="ECO:0000256" key="6">
    <source>
        <dbReference type="ARBA" id="ARBA00022527"/>
    </source>
</evidence>
<dbReference type="Proteomes" id="UP000243499">
    <property type="component" value="Chromosome 8"/>
</dbReference>
<evidence type="ECO:0000259" key="28">
    <source>
        <dbReference type="PROSITE" id="PS50011"/>
    </source>
</evidence>
<feature type="domain" description="Protein kinase" evidence="28">
    <location>
        <begin position="728"/>
        <end position="1033"/>
    </location>
</feature>
<dbReference type="InterPro" id="IPR008271">
    <property type="entry name" value="Ser/Thr_kinase_AS"/>
</dbReference>
<dbReference type="FunFam" id="1.10.510.10:FF:000358">
    <property type="entry name" value="Putative leucine-rich repeat receptor-like serine/threonine-protein kinase"/>
    <property type="match status" value="1"/>
</dbReference>
<comment type="function">
    <text evidence="22">Receptor kinase that detects X.oryzae pv. oryzae protein Ax21 to promote innate immunity. Following X.oryzae pv. oryzae protein Ax21 detection, undergoes cleavage, releasing the processed protein kinase Xa21 chain.</text>
</comment>
<evidence type="ECO:0000256" key="9">
    <source>
        <dbReference type="ARBA" id="ARBA00022679"/>
    </source>
</evidence>
<dbReference type="Gramene" id="PVH34391">
    <property type="protein sequence ID" value="PVH34391"/>
    <property type="gene ID" value="PAHAL_8G211600"/>
</dbReference>
<dbReference type="PROSITE" id="PS51450">
    <property type="entry name" value="LRR"/>
    <property type="match status" value="1"/>
</dbReference>
<dbReference type="InterPro" id="IPR001611">
    <property type="entry name" value="Leu-rich_rpt"/>
</dbReference>
<feature type="signal peptide" evidence="27">
    <location>
        <begin position="1"/>
        <end position="19"/>
    </location>
</feature>
<comment type="catalytic activity">
    <reaction evidence="21">
        <text>L-seryl-[protein] + ATP = O-phospho-L-seryl-[protein] + ADP + H(+)</text>
        <dbReference type="Rhea" id="RHEA:17989"/>
        <dbReference type="Rhea" id="RHEA-COMP:9863"/>
        <dbReference type="Rhea" id="RHEA-COMP:11604"/>
        <dbReference type="ChEBI" id="CHEBI:15378"/>
        <dbReference type="ChEBI" id="CHEBI:29999"/>
        <dbReference type="ChEBI" id="CHEBI:30616"/>
        <dbReference type="ChEBI" id="CHEBI:83421"/>
        <dbReference type="ChEBI" id="CHEBI:456216"/>
        <dbReference type="EC" id="2.7.11.1"/>
    </reaction>
</comment>
<dbReference type="PROSITE" id="PS00107">
    <property type="entry name" value="PROTEIN_KINASE_ATP"/>
    <property type="match status" value="1"/>
</dbReference>
<dbReference type="GO" id="GO:0005789">
    <property type="term" value="C:endoplasmic reticulum membrane"/>
    <property type="evidence" value="ECO:0007669"/>
    <property type="project" value="UniProtKB-SubCell"/>
</dbReference>
<dbReference type="PRINTS" id="PR00019">
    <property type="entry name" value="LEURICHRPT"/>
</dbReference>
<dbReference type="InterPro" id="IPR000719">
    <property type="entry name" value="Prot_kinase_dom"/>
</dbReference>